<protein>
    <submittedName>
        <fullName evidence="1">Uncharacterized protein</fullName>
    </submittedName>
</protein>
<organism evidence="1 2">
    <name type="scientific">Caerostris extrusa</name>
    <name type="common">Bark spider</name>
    <name type="synonym">Caerostris bankana</name>
    <dbReference type="NCBI Taxonomy" id="172846"/>
    <lineage>
        <taxon>Eukaryota</taxon>
        <taxon>Metazoa</taxon>
        <taxon>Ecdysozoa</taxon>
        <taxon>Arthropoda</taxon>
        <taxon>Chelicerata</taxon>
        <taxon>Arachnida</taxon>
        <taxon>Araneae</taxon>
        <taxon>Araneomorphae</taxon>
        <taxon>Entelegynae</taxon>
        <taxon>Araneoidea</taxon>
        <taxon>Araneidae</taxon>
        <taxon>Caerostris</taxon>
    </lineage>
</organism>
<sequence>MAFDRSTALSIFLDLSPPAASVRRALLAGWKKKGCYSLLPLSRSEHDSLFSQSCSETAIKVRQSEHKYGSNGIICHRLS</sequence>
<dbReference type="Proteomes" id="UP001054945">
    <property type="component" value="Unassembled WGS sequence"/>
</dbReference>
<gene>
    <name evidence="1" type="ORF">CEXT_505471</name>
</gene>
<evidence type="ECO:0000313" key="2">
    <source>
        <dbReference type="Proteomes" id="UP001054945"/>
    </source>
</evidence>
<dbReference type="EMBL" id="BPLR01013836">
    <property type="protein sequence ID" value="GIY64131.1"/>
    <property type="molecule type" value="Genomic_DNA"/>
</dbReference>
<dbReference type="AlphaFoldDB" id="A0AAV4V1M8"/>
<comment type="caution">
    <text evidence="1">The sequence shown here is derived from an EMBL/GenBank/DDBJ whole genome shotgun (WGS) entry which is preliminary data.</text>
</comment>
<proteinExistence type="predicted"/>
<evidence type="ECO:0000313" key="1">
    <source>
        <dbReference type="EMBL" id="GIY64131.1"/>
    </source>
</evidence>
<name>A0AAV4V1M8_CAEEX</name>
<reference evidence="1 2" key="1">
    <citation type="submission" date="2021-06" db="EMBL/GenBank/DDBJ databases">
        <title>Caerostris extrusa draft genome.</title>
        <authorList>
            <person name="Kono N."/>
            <person name="Arakawa K."/>
        </authorList>
    </citation>
    <scope>NUCLEOTIDE SEQUENCE [LARGE SCALE GENOMIC DNA]</scope>
</reference>
<keyword evidence="2" id="KW-1185">Reference proteome</keyword>
<accession>A0AAV4V1M8</accession>